<sequence>MIDGIDDSTCTAVIIDGDEPSGAAMLASLRADPRITTVDTCGTQLRSLAELTPRPDADVLDEPTRWAYYPWRRTVVRILGPRGYRRLRLDRNRNLISAAEQDRLSGLKVGVVGLSVGHVVAYNLAAEGLCGQLRLTDFDELELANLNRVPASVFDLGLNKAVVAARRVAELDPYLAVQVDLDGVSARTIDDFLDGLDVVVEECDSLDAKVLVREACRARRIPVVMATSDRGVLDVERFDLDPARPLMHGLLGDIDGARLAGLSSKDKVPHVLRLLDAPELSPRMAASVVEVGKTLSTWPQLAGEVVLGATVIAEAVRRIGLGEPLTSGRVRVDVDAALDAIEDPMDRQPPDAAPPPTPADAPSDVADLIAWAATRAPSGGNVQPWHIESTRERFSVRLVTEYTTTMDVGYRGSAVALGAAAYNARVAAAAHGLTGELHWHRGDEGTPLYGIMRLSPGSDAVLAGRYEPMLQRETNRAYGSSTAIAPDTVEGLRAAAQAEGARLHILDTPTDIEAAASLLAAADRIRYLTPRLHREMFSELRWPGDPDQDAGLDVMTLGLDPGDLVLLDVLRRPEVMAKLSDWDAGTALGDDTYKRVTGSSAVAVISVQGRRLTDYAQAGSAVEAVWISAQQHGLAVQPVSPVFLYAHDDADRTELSPDHAAALRGLQQSFRRLTATERDESQALVLRLSHAPRPSVRSRRRPWARATKPVVG</sequence>
<proteinExistence type="predicted"/>
<gene>
    <name evidence="2" type="ORF">hbim_04679</name>
</gene>
<dbReference type="InterPro" id="IPR000415">
    <property type="entry name" value="Nitroreductase-like"/>
</dbReference>
<evidence type="ECO:0000313" key="3">
    <source>
        <dbReference type="Proteomes" id="UP001241092"/>
    </source>
</evidence>
<protein>
    <recommendedName>
        <fullName evidence="1">THIF-type NAD/FAD binding fold domain-containing protein</fullName>
    </recommendedName>
</protein>
<dbReference type="AlphaFoldDB" id="A0AAI8XQB5"/>
<dbReference type="GO" id="GO:0016491">
    <property type="term" value="F:oxidoreductase activity"/>
    <property type="evidence" value="ECO:0007669"/>
    <property type="project" value="InterPro"/>
</dbReference>
<dbReference type="GO" id="GO:0061504">
    <property type="term" value="P:cyclic threonylcarbamoyladenosine biosynthetic process"/>
    <property type="evidence" value="ECO:0007669"/>
    <property type="project" value="TreeGrafter"/>
</dbReference>
<dbReference type="SUPFAM" id="SSF55469">
    <property type="entry name" value="FMN-dependent nitroreductase-like"/>
    <property type="match status" value="1"/>
</dbReference>
<dbReference type="InterPro" id="IPR045886">
    <property type="entry name" value="ThiF/MoeB/HesA"/>
</dbReference>
<dbReference type="GO" id="GO:0061503">
    <property type="term" value="F:tRNA threonylcarbamoyladenosine dehydratase"/>
    <property type="evidence" value="ECO:0007669"/>
    <property type="project" value="TreeGrafter"/>
</dbReference>
<dbReference type="PANTHER" id="PTHR43267:SF3">
    <property type="entry name" value="THIF PROTEIN"/>
    <property type="match status" value="1"/>
</dbReference>
<dbReference type="Proteomes" id="UP001241092">
    <property type="component" value="Chromosome"/>
</dbReference>
<dbReference type="CDD" id="cd01483">
    <property type="entry name" value="E1_enzyme_family"/>
    <property type="match status" value="1"/>
</dbReference>
<dbReference type="Gene3D" id="3.40.50.720">
    <property type="entry name" value="NAD(P)-binding Rossmann-like Domain"/>
    <property type="match status" value="1"/>
</dbReference>
<organism evidence="2 3">
    <name type="scientific">Mycolicibacterium mageritense</name>
    <name type="common">Mycobacterium mageritense</name>
    <dbReference type="NCBI Taxonomy" id="53462"/>
    <lineage>
        <taxon>Bacteria</taxon>
        <taxon>Bacillati</taxon>
        <taxon>Actinomycetota</taxon>
        <taxon>Actinomycetes</taxon>
        <taxon>Mycobacteriales</taxon>
        <taxon>Mycobacteriaceae</taxon>
        <taxon>Mycolicibacterium</taxon>
    </lineage>
</organism>
<dbReference type="NCBIfam" id="NF005901">
    <property type="entry name" value="PRK07877.1"/>
    <property type="match status" value="1"/>
</dbReference>
<accession>A0AAI8XQB5</accession>
<evidence type="ECO:0000259" key="1">
    <source>
        <dbReference type="Pfam" id="PF00899"/>
    </source>
</evidence>
<reference evidence="2" key="1">
    <citation type="submission" date="2023-03" db="EMBL/GenBank/DDBJ databases">
        <title>Draft genome sequence of a Mycolicibacterium mageritense strain H4_3_1 isolated from a hybrid biological-inorganic system reactor.</title>
        <authorList>
            <person name="Feng X."/>
            <person name="Kazama D."/>
            <person name="Sato K."/>
            <person name="Kobayashi H."/>
        </authorList>
    </citation>
    <scope>NUCLEOTIDE SEQUENCE</scope>
    <source>
        <strain evidence="2">H4_3_1</strain>
    </source>
</reference>
<feature type="domain" description="THIF-type NAD/FAD binding fold" evidence="1">
    <location>
        <begin position="90"/>
        <end position="227"/>
    </location>
</feature>
<dbReference type="PANTHER" id="PTHR43267">
    <property type="entry name" value="TRNA THREONYLCARBAMOYLADENOSINE DEHYDRATASE"/>
    <property type="match status" value="1"/>
</dbReference>
<name>A0AAI8XQB5_MYCME</name>
<dbReference type="Pfam" id="PF00899">
    <property type="entry name" value="ThiF"/>
    <property type="match status" value="1"/>
</dbReference>
<dbReference type="EMBL" id="AP027452">
    <property type="protein sequence ID" value="BDY30733.1"/>
    <property type="molecule type" value="Genomic_DNA"/>
</dbReference>
<dbReference type="GO" id="GO:0008641">
    <property type="term" value="F:ubiquitin-like modifier activating enzyme activity"/>
    <property type="evidence" value="ECO:0007669"/>
    <property type="project" value="InterPro"/>
</dbReference>
<dbReference type="Gene3D" id="3.40.109.10">
    <property type="entry name" value="NADH Oxidase"/>
    <property type="match status" value="1"/>
</dbReference>
<dbReference type="InterPro" id="IPR000594">
    <property type="entry name" value="ThiF_NAD_FAD-bd"/>
</dbReference>
<dbReference type="SUPFAM" id="SSF69572">
    <property type="entry name" value="Activating enzymes of the ubiquitin-like proteins"/>
    <property type="match status" value="1"/>
</dbReference>
<evidence type="ECO:0000313" key="2">
    <source>
        <dbReference type="EMBL" id="BDY30733.1"/>
    </source>
</evidence>
<dbReference type="InterPro" id="IPR035985">
    <property type="entry name" value="Ubiquitin-activating_enz"/>
</dbReference>
<dbReference type="RefSeq" id="WP_276821692.1">
    <property type="nucleotide sequence ID" value="NZ_AP027452.1"/>
</dbReference>